<dbReference type="Proteomes" id="UP001595279">
    <property type="component" value="Unassembled WGS sequence"/>
</dbReference>
<feature type="compositionally biased region" description="Polar residues" evidence="2">
    <location>
        <begin position="174"/>
        <end position="184"/>
    </location>
</feature>
<evidence type="ECO:0000256" key="1">
    <source>
        <dbReference type="ARBA" id="ARBA00010457"/>
    </source>
</evidence>
<gene>
    <name evidence="4" type="ORF">ACFOGI_14285</name>
</gene>
<feature type="region of interest" description="Disordered" evidence="2">
    <location>
        <begin position="144"/>
        <end position="192"/>
    </location>
</feature>
<comment type="similarity">
    <text evidence="1">Belongs to the Cu-Zn superoxide dismutase family.</text>
</comment>
<sequence length="192" mass="20352">MRLFIIAVALILASCQSGSDSETNRTVEMYNGSGDMVGTAVLSELESGIQVEVSLEGLEPGYHGIHIHEFPKCKGPDFTSAGNHFNPDGNEHGLMHPEGSHLGDMPNIEADAGGLVEAELMLPEATLKDGKKSILREEGTSIIVHQGQDDGVSQPGGESGNRLVCGEIKADPEGNSSESPTDPTEQNEDQEE</sequence>
<evidence type="ECO:0000259" key="3">
    <source>
        <dbReference type="Pfam" id="PF00080"/>
    </source>
</evidence>
<comment type="caution">
    <text evidence="4">The sequence shown here is derived from an EMBL/GenBank/DDBJ whole genome shotgun (WGS) entry which is preliminary data.</text>
</comment>
<dbReference type="EMBL" id="JBHRSA010000049">
    <property type="protein sequence ID" value="MFC3041413.1"/>
    <property type="molecule type" value="Genomic_DNA"/>
</dbReference>
<reference evidence="5" key="1">
    <citation type="journal article" date="2019" name="Int. J. Syst. Evol. Microbiol.">
        <title>The Global Catalogue of Microorganisms (GCM) 10K type strain sequencing project: providing services to taxonomists for standard genome sequencing and annotation.</title>
        <authorList>
            <consortium name="The Broad Institute Genomics Platform"/>
            <consortium name="The Broad Institute Genome Sequencing Center for Infectious Disease"/>
            <person name="Wu L."/>
            <person name="Ma J."/>
        </authorList>
    </citation>
    <scope>NUCLEOTIDE SEQUENCE [LARGE SCALE GENOMIC DNA]</scope>
    <source>
        <strain evidence="5">KCTC 13128</strain>
    </source>
</reference>
<name>A0ABV7CYV1_9BACI</name>
<dbReference type="InterPro" id="IPR001424">
    <property type="entry name" value="SOD_Cu_Zn_dom"/>
</dbReference>
<evidence type="ECO:0000256" key="2">
    <source>
        <dbReference type="SAM" id="MobiDB-lite"/>
    </source>
</evidence>
<evidence type="ECO:0000313" key="4">
    <source>
        <dbReference type="EMBL" id="MFC3041413.1"/>
    </source>
</evidence>
<dbReference type="InterPro" id="IPR036423">
    <property type="entry name" value="SOD-like_Cu/Zn_dom_sf"/>
</dbReference>
<organism evidence="4 5">
    <name type="scientific">Virgibacillus xinjiangensis</name>
    <dbReference type="NCBI Taxonomy" id="393090"/>
    <lineage>
        <taxon>Bacteria</taxon>
        <taxon>Bacillati</taxon>
        <taxon>Bacillota</taxon>
        <taxon>Bacilli</taxon>
        <taxon>Bacillales</taxon>
        <taxon>Bacillaceae</taxon>
        <taxon>Virgibacillus</taxon>
    </lineage>
</organism>
<keyword evidence="5" id="KW-1185">Reference proteome</keyword>
<dbReference type="SUPFAM" id="SSF49329">
    <property type="entry name" value="Cu,Zn superoxide dismutase-like"/>
    <property type="match status" value="1"/>
</dbReference>
<feature type="domain" description="Superoxide dismutase copper/zinc binding" evidence="3">
    <location>
        <begin position="38"/>
        <end position="168"/>
    </location>
</feature>
<dbReference type="PANTHER" id="PTHR10003">
    <property type="entry name" value="SUPEROXIDE DISMUTASE CU-ZN -RELATED"/>
    <property type="match status" value="1"/>
</dbReference>
<dbReference type="RefSeq" id="WP_390273948.1">
    <property type="nucleotide sequence ID" value="NZ_JBHRSA010000049.1"/>
</dbReference>
<dbReference type="Gene3D" id="2.60.40.200">
    <property type="entry name" value="Superoxide dismutase, copper/zinc binding domain"/>
    <property type="match status" value="1"/>
</dbReference>
<proteinExistence type="inferred from homology"/>
<dbReference type="Pfam" id="PF00080">
    <property type="entry name" value="Sod_Cu"/>
    <property type="match status" value="1"/>
</dbReference>
<dbReference type="CDD" id="cd00305">
    <property type="entry name" value="Cu-Zn_Superoxide_Dismutase"/>
    <property type="match status" value="1"/>
</dbReference>
<accession>A0ABV7CYV1</accession>
<protein>
    <submittedName>
        <fullName evidence="4">Superoxide dismutase family protein</fullName>
    </submittedName>
</protein>
<dbReference type="PROSITE" id="PS51257">
    <property type="entry name" value="PROKAR_LIPOPROTEIN"/>
    <property type="match status" value="1"/>
</dbReference>
<evidence type="ECO:0000313" key="5">
    <source>
        <dbReference type="Proteomes" id="UP001595279"/>
    </source>
</evidence>
<dbReference type="InterPro" id="IPR024134">
    <property type="entry name" value="SOD_Cu/Zn_/chaperone"/>
</dbReference>